<evidence type="ECO:0000256" key="4">
    <source>
        <dbReference type="ARBA" id="ARBA00022448"/>
    </source>
</evidence>
<dbReference type="EMBL" id="OZ023711">
    <property type="protein sequence ID" value="CAK9859960.1"/>
    <property type="molecule type" value="Genomic_DNA"/>
</dbReference>
<keyword evidence="6" id="KW-0812">Transmembrane</keyword>
<organism evidence="12 13">
    <name type="scientific">Sphagnum jensenii</name>
    <dbReference type="NCBI Taxonomy" id="128206"/>
    <lineage>
        <taxon>Eukaryota</taxon>
        <taxon>Viridiplantae</taxon>
        <taxon>Streptophyta</taxon>
        <taxon>Embryophyta</taxon>
        <taxon>Bryophyta</taxon>
        <taxon>Sphagnophytina</taxon>
        <taxon>Sphagnopsida</taxon>
        <taxon>Sphagnales</taxon>
        <taxon>Sphagnaceae</taxon>
        <taxon>Sphagnum</taxon>
    </lineage>
</organism>
<evidence type="ECO:0000313" key="12">
    <source>
        <dbReference type="EMBL" id="CAK9859960.1"/>
    </source>
</evidence>
<keyword evidence="13" id="KW-1185">Reference proteome</keyword>
<evidence type="ECO:0000256" key="9">
    <source>
        <dbReference type="ARBA" id="ARBA00022989"/>
    </source>
</evidence>
<gene>
    <name evidence="12" type="ORF">CSSPJE1EN2_LOCUS2955</name>
</gene>
<keyword evidence="9" id="KW-1133">Transmembrane helix</keyword>
<sequence>MKAFDSPLSKHLSILRRALVDEGSIWLSFSIGNPKSIGLEANVWTQQGKGQEGTSRLSRRLLGAQHHKSRSPAGLALDRFNGGSKPPVAKGSFFAARDAYRKHPLISNNLRRATPRLGIALAALGVYLFVEGMTSKLASSPAKKESHH</sequence>
<evidence type="ECO:0000256" key="3">
    <source>
        <dbReference type="ARBA" id="ARBA00005667"/>
    </source>
</evidence>
<keyword evidence="8" id="KW-0249">Electron transport</keyword>
<keyword evidence="4" id="KW-0813">Transport</keyword>
<evidence type="ECO:0000256" key="11">
    <source>
        <dbReference type="ARBA" id="ARBA00023136"/>
    </source>
</evidence>
<evidence type="ECO:0000256" key="1">
    <source>
        <dbReference type="ARBA" id="ARBA00003195"/>
    </source>
</evidence>
<keyword evidence="10" id="KW-0496">Mitochondrion</keyword>
<proteinExistence type="inferred from homology"/>
<comment type="similarity">
    <text evidence="3">Belongs to the complex I NDUFB3 subunit family.</text>
</comment>
<keyword evidence="7" id="KW-0999">Mitochondrion inner membrane</keyword>
<evidence type="ECO:0000313" key="13">
    <source>
        <dbReference type="Proteomes" id="UP001497522"/>
    </source>
</evidence>
<dbReference type="PANTHER" id="PTHR15082:SF2">
    <property type="entry name" value="NADH DEHYDROGENASE [UBIQUINONE] 1 BETA SUBCOMPLEX SUBUNIT 3"/>
    <property type="match status" value="1"/>
</dbReference>
<keyword evidence="11" id="KW-0472">Membrane</keyword>
<evidence type="ECO:0000256" key="6">
    <source>
        <dbReference type="ARBA" id="ARBA00022692"/>
    </source>
</evidence>
<accession>A0ABP1ABT6</accession>
<evidence type="ECO:0000256" key="8">
    <source>
        <dbReference type="ARBA" id="ARBA00022982"/>
    </source>
</evidence>
<dbReference type="InterPro" id="IPR012576">
    <property type="entry name" value="NDUFB3"/>
</dbReference>
<evidence type="ECO:0000256" key="2">
    <source>
        <dbReference type="ARBA" id="ARBA00004298"/>
    </source>
</evidence>
<dbReference type="Proteomes" id="UP001497522">
    <property type="component" value="Chromosome 10"/>
</dbReference>
<comment type="subcellular location">
    <subcellularLocation>
        <location evidence="2">Mitochondrion inner membrane</location>
        <topology evidence="2">Single-pass membrane protein</topology>
        <orientation evidence="2">Matrix side</orientation>
    </subcellularLocation>
</comment>
<protein>
    <submittedName>
        <fullName evidence="12">Uncharacterized protein</fullName>
    </submittedName>
</protein>
<evidence type="ECO:0000256" key="7">
    <source>
        <dbReference type="ARBA" id="ARBA00022792"/>
    </source>
</evidence>
<evidence type="ECO:0000256" key="10">
    <source>
        <dbReference type="ARBA" id="ARBA00023128"/>
    </source>
</evidence>
<name>A0ABP1ABT6_9BRYO</name>
<keyword evidence="5" id="KW-0679">Respiratory chain</keyword>
<dbReference type="PANTHER" id="PTHR15082">
    <property type="entry name" value="NADH-UBIQUINONE OXIDOREDUCTASE B12 SUBUNIT"/>
    <property type="match status" value="1"/>
</dbReference>
<comment type="function">
    <text evidence="1">Accessory subunit of the mitochondrial membrane respiratory chain NADH dehydrogenase (Complex I), that is believed not to be involved in catalysis. Complex I functions in the transfer of electrons from NADH to the respiratory chain. The immediate electron acceptor for the enzyme is believed to be ubiquinone.</text>
</comment>
<evidence type="ECO:0000256" key="5">
    <source>
        <dbReference type="ARBA" id="ARBA00022660"/>
    </source>
</evidence>
<reference evidence="12" key="1">
    <citation type="submission" date="2024-03" db="EMBL/GenBank/DDBJ databases">
        <authorList>
            <consortium name="ELIXIR-Norway"/>
            <consortium name="Elixir Norway"/>
        </authorList>
    </citation>
    <scope>NUCLEOTIDE SEQUENCE</scope>
</reference>